<evidence type="ECO:0000313" key="2">
    <source>
        <dbReference type="Proteomes" id="UP000244016"/>
    </source>
</evidence>
<reference evidence="1 2" key="1">
    <citation type="submission" date="2017-08" db="EMBL/GenBank/DDBJ databases">
        <title>Burning lignite coal seam in the remote Altai Mountains harbors a hydrogen-driven thermophilic microbial community.</title>
        <authorList>
            <person name="Kadnikov V.V."/>
            <person name="Mardanov A.V."/>
            <person name="Ivasenko D."/>
            <person name="Beletsky A.V."/>
            <person name="Karnachuk O.V."/>
            <person name="Ravin N.V."/>
        </authorList>
    </citation>
    <scope>NUCLEOTIDE SEQUENCE [LARGE SCALE GENOMIC DNA]</scope>
    <source>
        <strain evidence="1">AL31</strain>
    </source>
</reference>
<comment type="caution">
    <text evidence="1">The sequence shown here is derived from an EMBL/GenBank/DDBJ whole genome shotgun (WGS) entry which is preliminary data.</text>
</comment>
<proteinExistence type="predicted"/>
<protein>
    <submittedName>
        <fullName evidence="1">Uncharacterized protein</fullName>
    </submittedName>
</protein>
<organism evidence="1 2">
    <name type="scientific">Brockia lithotrophica</name>
    <dbReference type="NCBI Taxonomy" id="933949"/>
    <lineage>
        <taxon>Bacteria</taxon>
        <taxon>Bacillati</taxon>
        <taxon>Bacillota</taxon>
        <taxon>Bacilli</taxon>
        <taxon>Bacillales</taxon>
        <taxon>Bacillales Family X. Incertae Sedis</taxon>
        <taxon>Brockia</taxon>
    </lineage>
</organism>
<name>A0A2T5G5Z5_9BACL</name>
<gene>
    <name evidence="1" type="ORF">BLITH_1236</name>
</gene>
<sequence length="181" mass="19826">MPDAGRAPANPMDDALVLAEAAATCITPESASRIASNIVGLLCSLDRLTQEVEAQSEGVLHPEDALALRKALNRFAAWEASGAWEELTEAMGLLVALRELLTGERLTAYARTLAFFLRTFDDLAQYGASDALARLRDTYALAREDLVARPHPPSVREVLRLLVDPNVRTKVWLFLRTLQGV</sequence>
<accession>A0A2T5G5Z5</accession>
<dbReference type="AlphaFoldDB" id="A0A2T5G5Z5"/>
<dbReference type="EMBL" id="PEBW01000004">
    <property type="protein sequence ID" value="PTQ51598.1"/>
    <property type="molecule type" value="Genomic_DNA"/>
</dbReference>
<evidence type="ECO:0000313" key="1">
    <source>
        <dbReference type="EMBL" id="PTQ51598.1"/>
    </source>
</evidence>
<dbReference type="Proteomes" id="UP000244016">
    <property type="component" value="Unassembled WGS sequence"/>
</dbReference>